<name>R7W0F2_AEGTA</name>
<protein>
    <recommendedName>
        <fullName evidence="1">FBD domain-containing protein</fullName>
    </recommendedName>
</protein>
<organism evidence="2">
    <name type="scientific">Aegilops tauschii</name>
    <name type="common">Tausch's goatgrass</name>
    <name type="synonym">Aegilops squarrosa</name>
    <dbReference type="NCBI Taxonomy" id="37682"/>
    <lineage>
        <taxon>Eukaryota</taxon>
        <taxon>Viridiplantae</taxon>
        <taxon>Streptophyta</taxon>
        <taxon>Embryophyta</taxon>
        <taxon>Tracheophyta</taxon>
        <taxon>Spermatophyta</taxon>
        <taxon>Magnoliopsida</taxon>
        <taxon>Liliopsida</taxon>
        <taxon>Poales</taxon>
        <taxon>Poaceae</taxon>
        <taxon>BOP clade</taxon>
        <taxon>Pooideae</taxon>
        <taxon>Triticodae</taxon>
        <taxon>Triticeae</taxon>
        <taxon>Triticinae</taxon>
        <taxon>Aegilops</taxon>
    </lineage>
</organism>
<dbReference type="ExpressionAtlas" id="R7W0F2">
    <property type="expression patterns" value="baseline"/>
</dbReference>
<dbReference type="InterPro" id="IPR055312">
    <property type="entry name" value="FBL15-like"/>
</dbReference>
<dbReference type="Gene3D" id="3.80.10.10">
    <property type="entry name" value="Ribonuclease Inhibitor"/>
    <property type="match status" value="1"/>
</dbReference>
<feature type="domain" description="FBD" evidence="1">
    <location>
        <begin position="233"/>
        <end position="269"/>
    </location>
</feature>
<evidence type="ECO:0000313" key="2">
    <source>
        <dbReference type="EnsemblPlants" id="EMT02939"/>
    </source>
</evidence>
<dbReference type="PANTHER" id="PTHR34709:SF25">
    <property type="entry name" value="OS06G0688400 PROTEIN"/>
    <property type="match status" value="1"/>
</dbReference>
<reference evidence="2" key="1">
    <citation type="submission" date="2015-06" db="UniProtKB">
        <authorList>
            <consortium name="EnsemblPlants"/>
        </authorList>
    </citation>
    <scope>IDENTIFICATION</scope>
</reference>
<dbReference type="AlphaFoldDB" id="R7W0F2"/>
<dbReference type="InterPro" id="IPR006566">
    <property type="entry name" value="FBD"/>
</dbReference>
<dbReference type="EnsemblPlants" id="EMT02939">
    <property type="protein sequence ID" value="EMT02939"/>
    <property type="gene ID" value="F775_14321"/>
</dbReference>
<proteinExistence type="predicted"/>
<dbReference type="Pfam" id="PF08387">
    <property type="entry name" value="FBD"/>
    <property type="match status" value="1"/>
</dbReference>
<evidence type="ECO:0000259" key="1">
    <source>
        <dbReference type="Pfam" id="PF08387"/>
    </source>
</evidence>
<accession>R7W0F2</accession>
<dbReference type="InterPro" id="IPR032675">
    <property type="entry name" value="LRR_dom_sf"/>
</dbReference>
<sequence length="306" mass="34922">MELRTFRFTQLPAREFSALERLCLRGCTIINLVTILALCPRLRVLKVMADRSARDVKINSESLQELDLSVYGVVKCQGLQIMTPLLKQLKLKVCSNPDLRVSISTTPMVEKVSWLLTYNTESSLIFGFWSLQSMRLETIGSYKYNDGNRLGAAMDFAPEMEKLPVANFTVLELHLNAMGHVLGGLLRHLLMMHQIQTATQRLKVFLWDWSRANCLENCPCDEPKNWRSQSISLTRLEEVEINNFRGRGREMDLVTVALRWAPRLKTMTIKLADETGIERCATNIYNICLAYPSVNCSVYCHSGRLV</sequence>
<dbReference type="PANTHER" id="PTHR34709">
    <property type="entry name" value="OS10G0396666 PROTEIN"/>
    <property type="match status" value="1"/>
</dbReference>